<feature type="domain" description="EF-hand" evidence="4">
    <location>
        <begin position="1450"/>
        <end position="1480"/>
    </location>
</feature>
<dbReference type="InterPro" id="IPR011992">
    <property type="entry name" value="EF-hand-dom_pair"/>
</dbReference>
<accession>A0ABP0HLY0</accession>
<evidence type="ECO:0000313" key="5">
    <source>
        <dbReference type="EMBL" id="CAK8990768.1"/>
    </source>
</evidence>
<dbReference type="InterPro" id="IPR052201">
    <property type="entry name" value="LRR-containing_regulator"/>
</dbReference>
<protein>
    <recommendedName>
        <fullName evidence="4">EF-hand domain-containing protein</fullName>
    </recommendedName>
</protein>
<dbReference type="Pfam" id="PF13202">
    <property type="entry name" value="EF-hand_5"/>
    <property type="match status" value="2"/>
</dbReference>
<name>A0ABP0HLY0_9DINO</name>
<dbReference type="SMART" id="SM00054">
    <property type="entry name" value="EFh"/>
    <property type="match status" value="3"/>
</dbReference>
<feature type="region of interest" description="Disordered" evidence="3">
    <location>
        <begin position="241"/>
        <end position="271"/>
    </location>
</feature>
<feature type="compositionally biased region" description="Polar residues" evidence="3">
    <location>
        <begin position="1373"/>
        <end position="1382"/>
    </location>
</feature>
<dbReference type="PROSITE" id="PS50222">
    <property type="entry name" value="EF_HAND_2"/>
    <property type="match status" value="1"/>
</dbReference>
<keyword evidence="1" id="KW-0677">Repeat</keyword>
<keyword evidence="6" id="KW-1185">Reference proteome</keyword>
<dbReference type="SMART" id="SM00368">
    <property type="entry name" value="LRR_RI"/>
    <property type="match status" value="4"/>
</dbReference>
<sequence length="1531" mass="173970">MAKTRGAKEEEEAGQKAVSFVKRPTSQQLWKRGFEKVKALQGGTYRRGRARAHTRGGSFDSNERIPSRFVAAWEKGFRGILAAVWMDLLQDRLAERRNDAVEEAISIDKRNSLFFLLLNILDNNRPFEKIVNLTALDEGEGQSEEPLWKIVMSATGKVAQDSRQDDLGSSAHNVELLAQAQELGSVEVSRISRRFSEQRRGNFHAWHEFWTFYRQIDKAVPEVPPRSWQLQIEALAQASTSAQPYTRAPTTQTCDYDSEDSMSSGAPSEENILPPVTLEHRRKALLDDYNPLAERMSPVRCYASFQDHKKCRKVLKNVTLPTKCPLLLQGSGKEYRSPRRLGLSLSRLPKDRPRDRSKELHFGAKTARGDFLSMRCRMEHKQAAIVSEPLRAIKEMASQQPSSKWQPGTETWVKLRSWREERGHAFGGENVMLSSPVSFLKPSMPPVKPRLQTDFHRPWSAHRSQGEEKDGTLPPLQRYAKVCMDCGLQPQQAVVGFLGRQLPFLDLRSLSYSDEDLLMLCAAYPESGILERLDLGDNSKISDRSVCPLLQCAAARHGDMLRSLRLDRCTHIGRKCIQLLTRLIHGPMQNLERLDISGVYVSVCDYQKLANAIERHEHLREVSLARTGISPDLSTKVLPNLVRNSRVVKLDLGYNHFDPEAFSVLGNSLFKGSQIEHLGLAKTASVLAYVPMSGFLEQLPADKSLKFLDLADNMLDENAAMMLEYGLQTHPSIELLDVSNNPLGQGGLGSMARLLSSDKSPHLGEIRMDDVQATEDRDAAVEFFEVDPSGQYRLDLTLPGPRTSFRLLLSQLSDMGSRSQYIKSATLTTSPKTPPAPYNVDAVRKRKNIWTVPTAGVLDFVLNISDFLLKDEGENERLYSAVVERMFLKRKRRLLSRKRALVVLQKVSSLRGPIFDAFITALLHYFHLSRDQVMAIYMNQGDKAKETLLRMLPTLMSPYALMHAARNTDSIQEMLDFEKVAAEHMALNLENPTGHYALRLESLPARVVAQHLLLLNRWQLHLWRKANLVDVSMDGKGKCLRNTLLDGKFLGWADIDWRLPASGQLTFDFVALYRPPADASPVASDAWGQVLAALADLLAPKIREGNQEDPSVRRQVAKVQWAMRAISSRVWLLTRQLRNLLCIFLNRQDRGEVMSTFFLRCVDWPINGKCCQPKFTRHHWKDLSQRLGYMNLFPYGQPEMSFHIIDLEQWEQRRCFHNLVRLANWEDSVNIKNPMMDKDANPNAPAFQPFVAGIPNSWAELENIPTQGLVQCTYTCSVDRQNLKARRRLAASVGGWTNLPDTTFDFWSCLEDVPVEVLKVVTFMIRTWKSTDAAFSALNTQPDNMLNHKEFVDGLTKAGCCKPKRRRVPAFLPQSTSTTSSARLMPSPRSEDEEDATQLETLSSVFRYLDTSHDGDISRKEFETLERVWRELHQSIYELKRDLEVFYGSLQQAFEAIDLDESGAISFEEFKKCVQATHFDGPVQEIFMFIDLNMDQEIDGHEFFELEHHSVAPPLPDYTDGKLAKLQRLFR</sequence>
<dbReference type="InterPro" id="IPR002048">
    <property type="entry name" value="EF_hand_dom"/>
</dbReference>
<dbReference type="CDD" id="cd00051">
    <property type="entry name" value="EFh"/>
    <property type="match status" value="2"/>
</dbReference>
<dbReference type="PROSITE" id="PS00018">
    <property type="entry name" value="EF_HAND_1"/>
    <property type="match status" value="3"/>
</dbReference>
<dbReference type="Gene3D" id="3.80.10.10">
    <property type="entry name" value="Ribonuclease Inhibitor"/>
    <property type="match status" value="1"/>
</dbReference>
<dbReference type="Gene3D" id="1.10.238.10">
    <property type="entry name" value="EF-hand"/>
    <property type="match status" value="1"/>
</dbReference>
<gene>
    <name evidence="5" type="ORF">CCMP2556_LOCUS2187</name>
</gene>
<feature type="compositionally biased region" description="Polar residues" evidence="3">
    <location>
        <begin position="241"/>
        <end position="266"/>
    </location>
</feature>
<evidence type="ECO:0000259" key="4">
    <source>
        <dbReference type="PROSITE" id="PS50222"/>
    </source>
</evidence>
<evidence type="ECO:0000313" key="6">
    <source>
        <dbReference type="Proteomes" id="UP001642484"/>
    </source>
</evidence>
<dbReference type="EMBL" id="CAXAMN010000781">
    <property type="protein sequence ID" value="CAK8990768.1"/>
    <property type="molecule type" value="Genomic_DNA"/>
</dbReference>
<dbReference type="SUPFAM" id="SSF52047">
    <property type="entry name" value="RNI-like"/>
    <property type="match status" value="1"/>
</dbReference>
<dbReference type="InterPro" id="IPR018247">
    <property type="entry name" value="EF_Hand_1_Ca_BS"/>
</dbReference>
<keyword evidence="2" id="KW-0106">Calcium</keyword>
<dbReference type="PANTHER" id="PTHR24111:SF0">
    <property type="entry name" value="LEUCINE-RICH REPEAT-CONTAINING PROTEIN"/>
    <property type="match status" value="1"/>
</dbReference>
<evidence type="ECO:0000256" key="1">
    <source>
        <dbReference type="ARBA" id="ARBA00022737"/>
    </source>
</evidence>
<evidence type="ECO:0000256" key="3">
    <source>
        <dbReference type="SAM" id="MobiDB-lite"/>
    </source>
</evidence>
<feature type="region of interest" description="Disordered" evidence="3">
    <location>
        <begin position="1372"/>
        <end position="1395"/>
    </location>
</feature>
<dbReference type="PANTHER" id="PTHR24111">
    <property type="entry name" value="LEUCINE-RICH REPEAT-CONTAINING PROTEIN 34"/>
    <property type="match status" value="1"/>
</dbReference>
<organism evidence="5 6">
    <name type="scientific">Durusdinium trenchii</name>
    <dbReference type="NCBI Taxonomy" id="1381693"/>
    <lineage>
        <taxon>Eukaryota</taxon>
        <taxon>Sar</taxon>
        <taxon>Alveolata</taxon>
        <taxon>Dinophyceae</taxon>
        <taxon>Suessiales</taxon>
        <taxon>Symbiodiniaceae</taxon>
        <taxon>Durusdinium</taxon>
    </lineage>
</organism>
<dbReference type="SUPFAM" id="SSF47473">
    <property type="entry name" value="EF-hand"/>
    <property type="match status" value="1"/>
</dbReference>
<reference evidence="5 6" key="1">
    <citation type="submission" date="2024-02" db="EMBL/GenBank/DDBJ databases">
        <authorList>
            <person name="Chen Y."/>
            <person name="Shah S."/>
            <person name="Dougan E. K."/>
            <person name="Thang M."/>
            <person name="Chan C."/>
        </authorList>
    </citation>
    <scope>NUCLEOTIDE SEQUENCE [LARGE SCALE GENOMIC DNA]</scope>
</reference>
<dbReference type="Proteomes" id="UP001642484">
    <property type="component" value="Unassembled WGS sequence"/>
</dbReference>
<dbReference type="InterPro" id="IPR032675">
    <property type="entry name" value="LRR_dom_sf"/>
</dbReference>
<evidence type="ECO:0000256" key="2">
    <source>
        <dbReference type="ARBA" id="ARBA00022837"/>
    </source>
</evidence>
<proteinExistence type="predicted"/>
<comment type="caution">
    <text evidence="5">The sequence shown here is derived from an EMBL/GenBank/DDBJ whole genome shotgun (WGS) entry which is preliminary data.</text>
</comment>